<feature type="compositionally biased region" description="Acidic residues" evidence="1">
    <location>
        <begin position="525"/>
        <end position="540"/>
    </location>
</feature>
<accession>A0A267G603</accession>
<name>A0A267G603_9PLAT</name>
<feature type="compositionally biased region" description="Polar residues" evidence="1">
    <location>
        <begin position="59"/>
        <end position="69"/>
    </location>
</feature>
<dbReference type="Proteomes" id="UP000215902">
    <property type="component" value="Unassembled WGS sequence"/>
</dbReference>
<dbReference type="AlphaFoldDB" id="A0A267G603"/>
<organism evidence="2 3">
    <name type="scientific">Macrostomum lignano</name>
    <dbReference type="NCBI Taxonomy" id="282301"/>
    <lineage>
        <taxon>Eukaryota</taxon>
        <taxon>Metazoa</taxon>
        <taxon>Spiralia</taxon>
        <taxon>Lophotrochozoa</taxon>
        <taxon>Platyhelminthes</taxon>
        <taxon>Rhabditophora</taxon>
        <taxon>Macrostomorpha</taxon>
        <taxon>Macrostomida</taxon>
        <taxon>Macrostomidae</taxon>
        <taxon>Macrostomum</taxon>
    </lineage>
</organism>
<evidence type="ECO:0000313" key="3">
    <source>
        <dbReference type="Proteomes" id="UP000215902"/>
    </source>
</evidence>
<feature type="compositionally biased region" description="Basic and acidic residues" evidence="1">
    <location>
        <begin position="415"/>
        <end position="426"/>
    </location>
</feature>
<feature type="compositionally biased region" description="Basic and acidic residues" evidence="1">
    <location>
        <begin position="127"/>
        <end position="151"/>
    </location>
</feature>
<feature type="compositionally biased region" description="Basic and acidic residues" evidence="1">
    <location>
        <begin position="652"/>
        <end position="663"/>
    </location>
</feature>
<protein>
    <submittedName>
        <fullName evidence="2">Uncharacterized protein</fullName>
    </submittedName>
</protein>
<feature type="compositionally biased region" description="Low complexity" evidence="1">
    <location>
        <begin position="70"/>
        <end position="97"/>
    </location>
</feature>
<feature type="compositionally biased region" description="Low complexity" evidence="1">
    <location>
        <begin position="182"/>
        <end position="194"/>
    </location>
</feature>
<feature type="compositionally biased region" description="Low complexity" evidence="1">
    <location>
        <begin position="22"/>
        <end position="58"/>
    </location>
</feature>
<evidence type="ECO:0000256" key="1">
    <source>
        <dbReference type="SAM" id="MobiDB-lite"/>
    </source>
</evidence>
<feature type="region of interest" description="Disordered" evidence="1">
    <location>
        <begin position="651"/>
        <end position="687"/>
    </location>
</feature>
<feature type="compositionally biased region" description="Acidic residues" evidence="1">
    <location>
        <begin position="494"/>
        <end position="509"/>
    </location>
</feature>
<feature type="compositionally biased region" description="Basic and acidic residues" evidence="1">
    <location>
        <begin position="210"/>
        <end position="221"/>
    </location>
</feature>
<feature type="region of interest" description="Disordered" evidence="1">
    <location>
        <begin position="22"/>
        <end position="626"/>
    </location>
</feature>
<feature type="region of interest" description="Disordered" evidence="1">
    <location>
        <begin position="890"/>
        <end position="929"/>
    </location>
</feature>
<feature type="compositionally biased region" description="Acidic residues" evidence="1">
    <location>
        <begin position="465"/>
        <end position="476"/>
    </location>
</feature>
<feature type="compositionally biased region" description="Basic and acidic residues" evidence="1">
    <location>
        <begin position="229"/>
        <end position="241"/>
    </location>
</feature>
<feature type="non-terminal residue" evidence="2">
    <location>
        <position position="1"/>
    </location>
</feature>
<feature type="compositionally biased region" description="Polar residues" evidence="1">
    <location>
        <begin position="309"/>
        <end position="318"/>
    </location>
</feature>
<proteinExistence type="predicted"/>
<feature type="compositionally biased region" description="Basic and acidic residues" evidence="1">
    <location>
        <begin position="674"/>
        <end position="687"/>
    </location>
</feature>
<gene>
    <name evidence="2" type="ORF">BOX15_Mlig018657g1</name>
</gene>
<dbReference type="EMBL" id="NIVC01000571">
    <property type="protein sequence ID" value="PAA80682.1"/>
    <property type="molecule type" value="Genomic_DNA"/>
</dbReference>
<feature type="compositionally biased region" description="Acidic residues" evidence="1">
    <location>
        <begin position="556"/>
        <end position="571"/>
    </location>
</feature>
<feature type="compositionally biased region" description="Low complexity" evidence="1">
    <location>
        <begin position="595"/>
        <end position="604"/>
    </location>
</feature>
<reference evidence="2 3" key="1">
    <citation type="submission" date="2017-06" db="EMBL/GenBank/DDBJ databases">
        <title>A platform for efficient transgenesis in Macrostomum lignano, a flatworm model organism for stem cell research.</title>
        <authorList>
            <person name="Berezikov E."/>
        </authorList>
    </citation>
    <scope>NUCLEOTIDE SEQUENCE [LARGE SCALE GENOMIC DNA]</scope>
    <source>
        <strain evidence="2">DV1</strain>
        <tissue evidence="2">Whole organism</tissue>
    </source>
</reference>
<evidence type="ECO:0000313" key="2">
    <source>
        <dbReference type="EMBL" id="PAA80682.1"/>
    </source>
</evidence>
<comment type="caution">
    <text evidence="2">The sequence shown here is derived from an EMBL/GenBank/DDBJ whole genome shotgun (WGS) entry which is preliminary data.</text>
</comment>
<sequence>QSTASRSAAYSSQNYNYSAEASDFNYQSSSRQEQTFQQSSQNSNQRSSQAASYSRESNQSSQAASYSRESNQLQAASQSLSRNQSSQAASDRQAALSGASAEANGGQEDSGDFFATYGTKKERRTVRKEAQVDNSAERNEEGEQGQKRSDSQEASVLRLDAQGRNEEGQQSLQRSGAKDAAAKSLAGAKNAQEAAKNRKEKSERKKARQARKEKANEAERKKDKKQRAKGSERAQSRERDSQNSQVPPPLPPKPSPKKKQNARLDAIERQLPELQNLLRTLQQDKSSSHGSESSASNVQPPEPARDAYRTQSTATEPVTFSKPAVPHANANVGTDENLSEHRSQSTETADFPSGLLGSVVASSESPSKRKTSKKAKSPPSKVRQPDPVSSDGSEIDENMTPSSQAAVHAPPASNHKPESNDKDVHAPKASKGSTGSEESDPEIDEGFPSNTHKDVEAPNANEDPTGSEDSDPEIEEGFPPNAHKDVEAPNANEDPSDSEDSDPEIEEDFPPNAHKDVEAPNANEDPTDSEDSDPEIEEDFPPNTHKDVEAPNANEDPTDSEDSDPEIEDDLTPTGNTTVHAPPSKTDEPNDPDNSDGSSDSSPEQNEDLTPKSQPNVQAPRYKDFSQHVFSDRDSVLEEFISPEHLPVVCEPTEKSEKPEKVPISEVDIPAPLDDPHVNQPKKEKREPVIETVDKSVSRLVELEPDFRWMFGDKCEQTDAILNPLVDSVFSTQPIDTPEHIDACTDVQNDLPIDEDNRSALCPEKSKKEGDTTVNTTEIYKTSTEHSKVSEKSRSEMTRELMDISKKEQYLSEIARLKSVVSELESRTFVQETVRIRESQPSSAPVHRRTVGLMVKPPCRDVAINIFIEEAKPAQRSVGVNVSFEDGRKQTRTAVKSVPNAEPPKDRELVSRSAESNEYQRNNFSSNSTSISTVSSQRLMFFQSLRQSYGISAAEMVNIITELLKRDVKSVGLQVCMDASPEPPGISSDVDELNREHGILKASDHFIDPKTLLLCAPTLLARVLIRLL</sequence>
<keyword evidence="3" id="KW-1185">Reference proteome</keyword>